<evidence type="ECO:0000256" key="1">
    <source>
        <dbReference type="ARBA" id="ARBA00022741"/>
    </source>
</evidence>
<organism evidence="2">
    <name type="scientific">Arcella intermedia</name>
    <dbReference type="NCBI Taxonomy" id="1963864"/>
    <lineage>
        <taxon>Eukaryota</taxon>
        <taxon>Amoebozoa</taxon>
        <taxon>Tubulinea</taxon>
        <taxon>Elardia</taxon>
        <taxon>Arcellinida</taxon>
        <taxon>Sphaerothecina</taxon>
        <taxon>Arcellidae</taxon>
        <taxon>Arcella</taxon>
    </lineage>
</organism>
<dbReference type="InterPro" id="IPR027417">
    <property type="entry name" value="P-loop_NTPase"/>
</dbReference>
<dbReference type="PANTHER" id="PTHR47978">
    <property type="match status" value="1"/>
</dbReference>
<proteinExistence type="predicted"/>
<keyword evidence="1" id="KW-0547">Nucleotide-binding</keyword>
<reference evidence="2" key="1">
    <citation type="journal article" date="2020" name="J. Eukaryot. Microbiol.">
        <title>De novo Sequencing, Assembly and Annotation of the Transcriptome for the Free-Living Testate Amoeba Arcella intermedia.</title>
        <authorList>
            <person name="Ribeiro G.M."/>
            <person name="Porfirio-Sousa A.L."/>
            <person name="Maurer-Alcala X.X."/>
            <person name="Katz L.A."/>
            <person name="Lahr D.J.G."/>
        </authorList>
    </citation>
    <scope>NUCLEOTIDE SEQUENCE</scope>
</reference>
<dbReference type="GO" id="GO:0003924">
    <property type="term" value="F:GTPase activity"/>
    <property type="evidence" value="ECO:0007669"/>
    <property type="project" value="InterPro"/>
</dbReference>
<dbReference type="PROSITE" id="PS51419">
    <property type="entry name" value="RAB"/>
    <property type="match status" value="1"/>
</dbReference>
<protein>
    <submittedName>
        <fullName evidence="2">Uncharacterized protein</fullName>
    </submittedName>
</protein>
<name>A0A6B2LSZ7_9EUKA</name>
<sequence>MLCFDITNIQSFLHVKYWLEEMRSFFQEYSPLYQDTYLVGTKIDLWRNRVISTAQGEALAQYMGLCGYFEVSSKEQVNLKEMIQMIVDNYVKNHCDTRVNIKLSVRKHKVTGAC</sequence>
<dbReference type="AlphaFoldDB" id="A0A6B2LSZ7"/>
<dbReference type="GO" id="GO:0005525">
    <property type="term" value="F:GTP binding"/>
    <property type="evidence" value="ECO:0007669"/>
    <property type="project" value="InterPro"/>
</dbReference>
<dbReference type="Pfam" id="PF00071">
    <property type="entry name" value="Ras"/>
    <property type="match status" value="1"/>
</dbReference>
<dbReference type="SUPFAM" id="SSF52540">
    <property type="entry name" value="P-loop containing nucleoside triphosphate hydrolases"/>
    <property type="match status" value="1"/>
</dbReference>
<dbReference type="InterPro" id="IPR001806">
    <property type="entry name" value="Small_GTPase"/>
</dbReference>
<evidence type="ECO:0000313" key="2">
    <source>
        <dbReference type="EMBL" id="NDV39851.1"/>
    </source>
</evidence>
<dbReference type="SMART" id="SM00175">
    <property type="entry name" value="RAB"/>
    <property type="match status" value="1"/>
</dbReference>
<dbReference type="PROSITE" id="PS51421">
    <property type="entry name" value="RAS"/>
    <property type="match status" value="1"/>
</dbReference>
<accession>A0A6B2LSZ7</accession>
<dbReference type="EMBL" id="GIBP01010882">
    <property type="protein sequence ID" value="NDV39851.1"/>
    <property type="molecule type" value="Transcribed_RNA"/>
</dbReference>
<dbReference type="Gene3D" id="3.40.50.300">
    <property type="entry name" value="P-loop containing nucleotide triphosphate hydrolases"/>
    <property type="match status" value="1"/>
</dbReference>